<organism evidence="1 2">
    <name type="scientific">Parnassius mnemosyne</name>
    <name type="common">clouded apollo</name>
    <dbReference type="NCBI Taxonomy" id="213953"/>
    <lineage>
        <taxon>Eukaryota</taxon>
        <taxon>Metazoa</taxon>
        <taxon>Ecdysozoa</taxon>
        <taxon>Arthropoda</taxon>
        <taxon>Hexapoda</taxon>
        <taxon>Insecta</taxon>
        <taxon>Pterygota</taxon>
        <taxon>Neoptera</taxon>
        <taxon>Endopterygota</taxon>
        <taxon>Lepidoptera</taxon>
        <taxon>Glossata</taxon>
        <taxon>Ditrysia</taxon>
        <taxon>Papilionoidea</taxon>
        <taxon>Papilionidae</taxon>
        <taxon>Parnassiinae</taxon>
        <taxon>Parnassini</taxon>
        <taxon>Parnassius</taxon>
        <taxon>Driopa</taxon>
    </lineage>
</organism>
<accession>A0AAV1L8W1</accession>
<dbReference type="AlphaFoldDB" id="A0AAV1L8W1"/>
<evidence type="ECO:0000313" key="1">
    <source>
        <dbReference type="EMBL" id="CAK1591220.1"/>
    </source>
</evidence>
<reference evidence="1 2" key="1">
    <citation type="submission" date="2023-11" db="EMBL/GenBank/DDBJ databases">
        <authorList>
            <person name="Hedman E."/>
            <person name="Englund M."/>
            <person name="Stromberg M."/>
            <person name="Nyberg Akerstrom W."/>
            <person name="Nylinder S."/>
            <person name="Jareborg N."/>
            <person name="Kallberg Y."/>
            <person name="Kronander E."/>
        </authorList>
    </citation>
    <scope>NUCLEOTIDE SEQUENCE [LARGE SCALE GENOMIC DNA]</scope>
</reference>
<proteinExistence type="predicted"/>
<gene>
    <name evidence="1" type="ORF">PARMNEM_LOCUS11486</name>
</gene>
<evidence type="ECO:0000313" key="2">
    <source>
        <dbReference type="Proteomes" id="UP001314205"/>
    </source>
</evidence>
<name>A0AAV1L8W1_9NEOP</name>
<protein>
    <submittedName>
        <fullName evidence="1">Uncharacterized protein</fullName>
    </submittedName>
</protein>
<sequence length="154" mass="17485">MEDGTRDKHNPENIALAIRYVKYGVINESLLMVKAIENLDAATFTELTLNTLTENNIDPSCMLSQCYNGASRLLEQGWSGHLAVTKVVYDNYSSILRTLKEIKYDRFNGDDVAKSIGIKKVMLDLEFRKAMVVAKKSYPRYNLQTQLCKPEAQD</sequence>
<dbReference type="Proteomes" id="UP001314205">
    <property type="component" value="Unassembled WGS sequence"/>
</dbReference>
<dbReference type="EMBL" id="CAVLGL010000086">
    <property type="protein sequence ID" value="CAK1591220.1"/>
    <property type="molecule type" value="Genomic_DNA"/>
</dbReference>
<comment type="caution">
    <text evidence="1">The sequence shown here is derived from an EMBL/GenBank/DDBJ whole genome shotgun (WGS) entry which is preliminary data.</text>
</comment>
<keyword evidence="2" id="KW-1185">Reference proteome</keyword>